<dbReference type="FunFam" id="3.40.20.10:FF:000018">
    <property type="entry name" value="Coactosin-like 1"/>
    <property type="match status" value="1"/>
</dbReference>
<dbReference type="InterPro" id="IPR002108">
    <property type="entry name" value="ADF-H"/>
</dbReference>
<evidence type="ECO:0000256" key="6">
    <source>
        <dbReference type="ARBA" id="ARBA00058385"/>
    </source>
</evidence>
<comment type="subunit">
    <text evidence="7">Interacts with 5-lipoxygenase (ALOX5/5LO) in a calcium-independent manner. Binds to F-actin with a stoichiometry of 1:2.</text>
</comment>
<proteinExistence type="inferred from homology"/>
<dbReference type="Gene3D" id="3.40.20.10">
    <property type="entry name" value="Severin"/>
    <property type="match status" value="1"/>
</dbReference>
<evidence type="ECO:0000256" key="8">
    <source>
        <dbReference type="ARBA" id="ARBA00068121"/>
    </source>
</evidence>
<evidence type="ECO:0000256" key="9">
    <source>
        <dbReference type="SAM" id="MobiDB-lite"/>
    </source>
</evidence>
<evidence type="ECO:0000256" key="4">
    <source>
        <dbReference type="ARBA" id="ARBA00023212"/>
    </source>
</evidence>
<evidence type="ECO:0000256" key="3">
    <source>
        <dbReference type="ARBA" id="ARBA00023203"/>
    </source>
</evidence>
<evidence type="ECO:0000256" key="1">
    <source>
        <dbReference type="ARBA" id="ARBA00004245"/>
    </source>
</evidence>
<dbReference type="PANTHER" id="PTHR10829">
    <property type="entry name" value="CORTACTIN AND DREBRIN"/>
    <property type="match status" value="1"/>
</dbReference>
<dbReference type="GO" id="GO:0030833">
    <property type="term" value="P:regulation of actin filament polymerization"/>
    <property type="evidence" value="ECO:0007669"/>
    <property type="project" value="TreeGrafter"/>
</dbReference>
<evidence type="ECO:0000259" key="10">
    <source>
        <dbReference type="PROSITE" id="PS51263"/>
    </source>
</evidence>
<accession>A0A1I8HUL7</accession>
<dbReference type="GO" id="GO:0005884">
    <property type="term" value="C:actin filament"/>
    <property type="evidence" value="ECO:0007669"/>
    <property type="project" value="TreeGrafter"/>
</dbReference>
<dbReference type="SMART" id="SM00102">
    <property type="entry name" value="ADF"/>
    <property type="match status" value="1"/>
</dbReference>
<dbReference type="CDD" id="cd11282">
    <property type="entry name" value="ADF_coactosin_like"/>
    <property type="match status" value="1"/>
</dbReference>
<sequence>MVKIDKDEILAAYEDVRDDKTDTHWQAKREMMMKLPGYLEAVKRVHRERGVILPRDYDYSYTLREALCIYKYRFLQQEIKASKILCQSLLSANASRFSTAMKARQSTQNSYQRILPKSTKKLVLKYNEEGDIELAAKGSEFAEFRSQFVDNERTYGFLRQYTGDELSKRAKFVFITWIGTGVSPLKRAKTGAEKTMVKEIIKSFAVECLFGEENAENFTEEYIKELLVKAGGANYGTGEHLSLRRMRRSSLSASDIFEALATSCSSFFWHMTSSCEPRSLARRRLHGRSMSAARTGTGLRKPRRRLPTPASLWL</sequence>
<evidence type="ECO:0000256" key="5">
    <source>
        <dbReference type="ARBA" id="ARBA00038052"/>
    </source>
</evidence>
<keyword evidence="11" id="KW-1185">Reference proteome</keyword>
<dbReference type="GO" id="GO:0030427">
    <property type="term" value="C:site of polarized growth"/>
    <property type="evidence" value="ECO:0007669"/>
    <property type="project" value="TreeGrafter"/>
</dbReference>
<name>A0A1I8HUL7_9PLAT</name>
<dbReference type="SUPFAM" id="SSF55753">
    <property type="entry name" value="Actin depolymerizing proteins"/>
    <property type="match status" value="1"/>
</dbReference>
<comment type="subcellular location">
    <subcellularLocation>
        <location evidence="1">Cytoplasm</location>
        <location evidence="1">Cytoskeleton</location>
    </subcellularLocation>
</comment>
<comment type="similarity">
    <text evidence="5">Belongs to the actin-binding proteins ADF family. Coactosin subfamily.</text>
</comment>
<dbReference type="PROSITE" id="PS51263">
    <property type="entry name" value="ADF_H"/>
    <property type="match status" value="1"/>
</dbReference>
<dbReference type="Pfam" id="PF00241">
    <property type="entry name" value="Cofilin_ADF"/>
    <property type="match status" value="1"/>
</dbReference>
<feature type="region of interest" description="Disordered" evidence="9">
    <location>
        <begin position="287"/>
        <end position="314"/>
    </location>
</feature>
<dbReference type="PANTHER" id="PTHR10829:SF29">
    <property type="entry name" value="COACTOSIN-LIKE PROTEIN"/>
    <property type="match status" value="1"/>
</dbReference>
<keyword evidence="3" id="KW-0009">Actin-binding</keyword>
<dbReference type="Proteomes" id="UP000095280">
    <property type="component" value="Unplaced"/>
</dbReference>
<dbReference type="AlphaFoldDB" id="A0A1I8HUL7"/>
<evidence type="ECO:0000313" key="12">
    <source>
        <dbReference type="WBParaSite" id="maker-uti_cns_0008129-snap-gene-0.2-mRNA-1"/>
    </source>
</evidence>
<keyword evidence="4" id="KW-0206">Cytoskeleton</keyword>
<dbReference type="WBParaSite" id="maker-uti_cns_0008129-snap-gene-0.2-mRNA-1">
    <property type="protein sequence ID" value="maker-uti_cns_0008129-snap-gene-0.2-mRNA-1"/>
    <property type="gene ID" value="maker-uti_cns_0008129-snap-gene-0.2"/>
</dbReference>
<evidence type="ECO:0000256" key="7">
    <source>
        <dbReference type="ARBA" id="ARBA00062335"/>
    </source>
</evidence>
<evidence type="ECO:0000313" key="11">
    <source>
        <dbReference type="Proteomes" id="UP000095280"/>
    </source>
</evidence>
<feature type="domain" description="ADF-H" evidence="10">
    <location>
        <begin position="98"/>
        <end position="228"/>
    </location>
</feature>
<keyword evidence="2" id="KW-0963">Cytoplasm</keyword>
<evidence type="ECO:0000256" key="2">
    <source>
        <dbReference type="ARBA" id="ARBA00022490"/>
    </source>
</evidence>
<organism evidence="11 12">
    <name type="scientific">Macrostomum lignano</name>
    <dbReference type="NCBI Taxonomy" id="282301"/>
    <lineage>
        <taxon>Eukaryota</taxon>
        <taxon>Metazoa</taxon>
        <taxon>Spiralia</taxon>
        <taxon>Lophotrochozoa</taxon>
        <taxon>Platyhelminthes</taxon>
        <taxon>Rhabditophora</taxon>
        <taxon>Macrostomorpha</taxon>
        <taxon>Macrostomida</taxon>
        <taxon>Macrostomidae</taxon>
        <taxon>Macrostomum</taxon>
    </lineage>
</organism>
<protein>
    <recommendedName>
        <fullName evidence="8">Coactosin-like protein</fullName>
    </recommendedName>
</protein>
<reference evidence="12" key="1">
    <citation type="submission" date="2016-11" db="UniProtKB">
        <authorList>
            <consortium name="WormBaseParasite"/>
        </authorList>
    </citation>
    <scope>IDENTIFICATION</scope>
</reference>
<dbReference type="GO" id="GO:0030864">
    <property type="term" value="C:cortical actin cytoskeleton"/>
    <property type="evidence" value="ECO:0007669"/>
    <property type="project" value="TreeGrafter"/>
</dbReference>
<comment type="function">
    <text evidence="6">Binds to F-actin in a calcium-independent manner. Has no direct effect on actin depolymerization. Acts as a chaperone for ALOX5 (5LO), influencing both its stability and activity in leukotrienes synthesis.</text>
</comment>
<dbReference type="GO" id="GO:0051015">
    <property type="term" value="F:actin filament binding"/>
    <property type="evidence" value="ECO:0007669"/>
    <property type="project" value="TreeGrafter"/>
</dbReference>
<dbReference type="InterPro" id="IPR029006">
    <property type="entry name" value="ADF-H/Gelsolin-like_dom_sf"/>
</dbReference>